<accession>A0A147BCY4</accession>
<dbReference type="AlphaFoldDB" id="A0A147BCY4"/>
<evidence type="ECO:0000313" key="2">
    <source>
        <dbReference type="EMBL" id="JAR88640.1"/>
    </source>
</evidence>
<feature type="region of interest" description="Disordered" evidence="1">
    <location>
        <begin position="158"/>
        <end position="182"/>
    </location>
</feature>
<name>A0A147BCY4_IXORI</name>
<feature type="compositionally biased region" description="Basic and acidic residues" evidence="1">
    <location>
        <begin position="253"/>
        <end position="267"/>
    </location>
</feature>
<reference evidence="2" key="1">
    <citation type="journal article" date="2018" name="PLoS Negl. Trop. Dis.">
        <title>Sialome diversity of ticks revealed by RNAseq of single tick salivary glands.</title>
        <authorList>
            <person name="Perner J."/>
            <person name="Kropackova S."/>
            <person name="Kopacek P."/>
            <person name="Ribeiro J.M."/>
        </authorList>
    </citation>
    <scope>NUCLEOTIDE SEQUENCE</scope>
    <source>
        <strain evidence="2">Siblings of single egg batch collected in Ceske Budejovice</strain>
        <tissue evidence="2">Salivary glands</tissue>
    </source>
</reference>
<feature type="region of interest" description="Disordered" evidence="1">
    <location>
        <begin position="195"/>
        <end position="267"/>
    </location>
</feature>
<organism evidence="2">
    <name type="scientific">Ixodes ricinus</name>
    <name type="common">Common tick</name>
    <name type="synonym">Acarus ricinus</name>
    <dbReference type="NCBI Taxonomy" id="34613"/>
    <lineage>
        <taxon>Eukaryota</taxon>
        <taxon>Metazoa</taxon>
        <taxon>Ecdysozoa</taxon>
        <taxon>Arthropoda</taxon>
        <taxon>Chelicerata</taxon>
        <taxon>Arachnida</taxon>
        <taxon>Acari</taxon>
        <taxon>Parasitiformes</taxon>
        <taxon>Ixodida</taxon>
        <taxon>Ixodoidea</taxon>
        <taxon>Ixodidae</taxon>
        <taxon>Ixodinae</taxon>
        <taxon>Ixodes</taxon>
    </lineage>
</organism>
<sequence length="356" mass="40454">MAASDASAKRRTMAATLRLRFTVDEDLCLLREVRAVNPFASPERWTLVYTNLLVALTRVFTIRAIRDRVDLLLGYFRQQDTANLRNRSGTEEQYEEKDWLLQAISDLAREFGHRPKTAPRKGCSGAAACKRRPQSSAAAQVRAAKAARDAAVARTAHLPVLSTSADEEPEQYASPGLGEEGSPALNLLMQAYMEDPEREEEEDMVAPSQPVRSPDNAPSGAGADENLPPTPTPASRSSGARRKRRQQSSDMDFLERRSEQELAREDRRFALEERDMALREMQMSLEQLKYQEDAKDRAEARQALAEERRAQAEERQFQAEERKIQMEERRAATEERRLLIAQQELQIQLLTRQTQK</sequence>
<protein>
    <submittedName>
        <fullName evidence="2">Uncharacterized protein</fullName>
    </submittedName>
</protein>
<dbReference type="EMBL" id="GEGO01006764">
    <property type="protein sequence ID" value="JAR88640.1"/>
    <property type="molecule type" value="Transcribed_RNA"/>
</dbReference>
<feature type="compositionally biased region" description="Acidic residues" evidence="1">
    <location>
        <begin position="195"/>
        <end position="204"/>
    </location>
</feature>
<evidence type="ECO:0000256" key="1">
    <source>
        <dbReference type="SAM" id="MobiDB-lite"/>
    </source>
</evidence>
<dbReference type="PANTHER" id="PTHR37558:SF1">
    <property type="entry name" value="HTH CENPB-TYPE DOMAIN-CONTAINING PROTEIN"/>
    <property type="match status" value="1"/>
</dbReference>
<dbReference type="PANTHER" id="PTHR37558">
    <property type="entry name" value="HTH CENPB-TYPE DOMAIN-CONTAINING PROTEIN"/>
    <property type="match status" value="1"/>
</dbReference>
<proteinExistence type="predicted"/>
<feature type="region of interest" description="Disordered" evidence="1">
    <location>
        <begin position="293"/>
        <end position="322"/>
    </location>
</feature>